<accession>A0A8C5HLL0</accession>
<evidence type="ECO:0000313" key="9">
    <source>
        <dbReference type="Proteomes" id="UP000694680"/>
    </source>
</evidence>
<dbReference type="InterPro" id="IPR019346">
    <property type="entry name" value="Ribosomal_mL42"/>
</dbReference>
<keyword evidence="6" id="KW-0687">Ribonucleoprotein</keyword>
<evidence type="ECO:0000256" key="4">
    <source>
        <dbReference type="ARBA" id="ARBA00022980"/>
    </source>
</evidence>
<reference evidence="8" key="1">
    <citation type="submission" date="2020-06" db="EMBL/GenBank/DDBJ databases">
        <authorList>
            <consortium name="Wellcome Sanger Institute Data Sharing"/>
        </authorList>
    </citation>
    <scope>NUCLEOTIDE SEQUENCE [LARGE SCALE GENOMIC DNA]</scope>
</reference>
<keyword evidence="5" id="KW-0496">Mitochondrion</keyword>
<evidence type="ECO:0000256" key="1">
    <source>
        <dbReference type="ARBA" id="ARBA00004173"/>
    </source>
</evidence>
<reference evidence="8" key="2">
    <citation type="submission" date="2025-08" db="UniProtKB">
        <authorList>
            <consortium name="Ensembl"/>
        </authorList>
    </citation>
    <scope>IDENTIFICATION</scope>
</reference>
<dbReference type="AlphaFoldDB" id="A0A8C5HLL0"/>
<evidence type="ECO:0000256" key="7">
    <source>
        <dbReference type="ARBA" id="ARBA00035189"/>
    </source>
</evidence>
<sequence>MASGHLCKLHGFFTRLNKLRTLRCAQSCLVPVRQKSVGSNSLDDDNCGVDIGVTSDGKTIVCYHPAADIPYELTQPIQRPDPISKAPETHDQMLKAHLTKEVLKDKPGPTIEELSKMFFTTKHRFYPFGQKRAMECLANDHLCVSRYV</sequence>
<evidence type="ECO:0000256" key="3">
    <source>
        <dbReference type="ARBA" id="ARBA00022946"/>
    </source>
</evidence>
<dbReference type="GO" id="GO:0005762">
    <property type="term" value="C:mitochondrial large ribosomal subunit"/>
    <property type="evidence" value="ECO:0007669"/>
    <property type="project" value="TreeGrafter"/>
</dbReference>
<keyword evidence="4" id="KW-0689">Ribosomal protein</keyword>
<evidence type="ECO:0000256" key="5">
    <source>
        <dbReference type="ARBA" id="ARBA00023128"/>
    </source>
</evidence>
<reference evidence="8" key="3">
    <citation type="submission" date="2025-09" db="UniProtKB">
        <authorList>
            <consortium name="Ensembl"/>
        </authorList>
    </citation>
    <scope>IDENTIFICATION</scope>
</reference>
<proteinExistence type="inferred from homology"/>
<protein>
    <recommendedName>
        <fullName evidence="7">Large ribosomal subunit protein mL42</fullName>
    </recommendedName>
</protein>
<keyword evidence="9" id="KW-1185">Reference proteome</keyword>
<dbReference type="Pfam" id="PF10210">
    <property type="entry name" value="MRP-S32"/>
    <property type="match status" value="1"/>
</dbReference>
<keyword evidence="3" id="KW-0809">Transit peptide</keyword>
<comment type="similarity">
    <text evidence="2">Belongs to the mitochondrion-specific ribosomal protein mL42 family.</text>
</comment>
<name>A0A8C5HLL0_GOUWI</name>
<organism evidence="8 9">
    <name type="scientific">Gouania willdenowi</name>
    <name type="common">Blunt-snouted clingfish</name>
    <name type="synonym">Lepadogaster willdenowi</name>
    <dbReference type="NCBI Taxonomy" id="441366"/>
    <lineage>
        <taxon>Eukaryota</taxon>
        <taxon>Metazoa</taxon>
        <taxon>Chordata</taxon>
        <taxon>Craniata</taxon>
        <taxon>Vertebrata</taxon>
        <taxon>Euteleostomi</taxon>
        <taxon>Actinopterygii</taxon>
        <taxon>Neopterygii</taxon>
        <taxon>Teleostei</taxon>
        <taxon>Neoteleostei</taxon>
        <taxon>Acanthomorphata</taxon>
        <taxon>Ovalentaria</taxon>
        <taxon>Blenniimorphae</taxon>
        <taxon>Blenniiformes</taxon>
        <taxon>Gobiesocoidei</taxon>
        <taxon>Gobiesocidae</taxon>
        <taxon>Gobiesocinae</taxon>
        <taxon>Gouania</taxon>
    </lineage>
</organism>
<dbReference type="PANTHER" id="PTHR13450">
    <property type="entry name" value="MITOCHONDRIAL 39S RIBOSOMAL PROTEIN L42"/>
    <property type="match status" value="1"/>
</dbReference>
<dbReference type="PANTHER" id="PTHR13450:SF4">
    <property type="entry name" value="LARGE RIBOSOMAL SUBUNIT PROTEIN ML42"/>
    <property type="match status" value="1"/>
</dbReference>
<comment type="subcellular location">
    <subcellularLocation>
        <location evidence="1">Mitochondrion</location>
    </subcellularLocation>
</comment>
<dbReference type="Proteomes" id="UP000694680">
    <property type="component" value="Chromosome 6"/>
</dbReference>
<evidence type="ECO:0000256" key="6">
    <source>
        <dbReference type="ARBA" id="ARBA00023274"/>
    </source>
</evidence>
<evidence type="ECO:0000256" key="2">
    <source>
        <dbReference type="ARBA" id="ARBA00005556"/>
    </source>
</evidence>
<gene>
    <name evidence="8" type="primary">mrpl42</name>
</gene>
<evidence type="ECO:0000313" key="8">
    <source>
        <dbReference type="Ensembl" id="ENSGWIP00000046531.1"/>
    </source>
</evidence>
<dbReference type="Ensembl" id="ENSGWIT00000050356.1">
    <property type="protein sequence ID" value="ENSGWIP00000046531.1"/>
    <property type="gene ID" value="ENSGWIG00000022964.1"/>
</dbReference>